<dbReference type="SMART" id="SM00327">
    <property type="entry name" value="VWA"/>
    <property type="match status" value="1"/>
</dbReference>
<feature type="domain" description="VWFA" evidence="1">
    <location>
        <begin position="7"/>
        <end position="203"/>
    </location>
</feature>
<dbReference type="PANTHER" id="PTHR34706:SF1">
    <property type="entry name" value="VWFA DOMAIN-CONTAINING PROTEIN"/>
    <property type="match status" value="1"/>
</dbReference>
<evidence type="ECO:0000259" key="1">
    <source>
        <dbReference type="PROSITE" id="PS50234"/>
    </source>
</evidence>
<gene>
    <name evidence="2" type="ORF">M408DRAFT_114193</name>
</gene>
<dbReference type="InterPro" id="IPR002035">
    <property type="entry name" value="VWF_A"/>
</dbReference>
<accession>A0A0C2XKB5</accession>
<dbReference type="Gene3D" id="3.40.50.410">
    <property type="entry name" value="von Willebrand factor, type A domain"/>
    <property type="match status" value="1"/>
</dbReference>
<dbReference type="AlphaFoldDB" id="A0A0C2XKB5"/>
<dbReference type="Pfam" id="PF00092">
    <property type="entry name" value="VWA"/>
    <property type="match status" value="1"/>
</dbReference>
<dbReference type="InterPro" id="IPR036465">
    <property type="entry name" value="vWFA_dom_sf"/>
</dbReference>
<dbReference type="PANTHER" id="PTHR34706">
    <property type="entry name" value="SLR1338 PROTEIN"/>
    <property type="match status" value="1"/>
</dbReference>
<dbReference type="HOGENOM" id="CLU_040578_2_1_1"/>
<proteinExistence type="predicted"/>
<reference evidence="2 3" key="1">
    <citation type="submission" date="2014-04" db="EMBL/GenBank/DDBJ databases">
        <authorList>
            <consortium name="DOE Joint Genome Institute"/>
            <person name="Kuo A."/>
            <person name="Zuccaro A."/>
            <person name="Kohler A."/>
            <person name="Nagy L.G."/>
            <person name="Floudas D."/>
            <person name="Copeland A."/>
            <person name="Barry K.W."/>
            <person name="Cichocki N."/>
            <person name="Veneault-Fourrey C."/>
            <person name="LaButti K."/>
            <person name="Lindquist E.A."/>
            <person name="Lipzen A."/>
            <person name="Lundell T."/>
            <person name="Morin E."/>
            <person name="Murat C."/>
            <person name="Sun H."/>
            <person name="Tunlid A."/>
            <person name="Henrissat B."/>
            <person name="Grigoriev I.V."/>
            <person name="Hibbett D.S."/>
            <person name="Martin F."/>
            <person name="Nordberg H.P."/>
            <person name="Cantor M.N."/>
            <person name="Hua S.X."/>
        </authorList>
    </citation>
    <scope>NUCLEOTIDE SEQUENCE [LARGE SCALE GENOMIC DNA]</scope>
    <source>
        <strain evidence="2 3">MAFF 305830</strain>
    </source>
</reference>
<dbReference type="Proteomes" id="UP000054097">
    <property type="component" value="Unassembled WGS sequence"/>
</dbReference>
<dbReference type="EMBL" id="KN824288">
    <property type="protein sequence ID" value="KIM29487.1"/>
    <property type="molecule type" value="Genomic_DNA"/>
</dbReference>
<dbReference type="OrthoDB" id="2142040at2759"/>
<dbReference type="STRING" id="933852.A0A0C2XKB5"/>
<name>A0A0C2XKB5_SERVB</name>
<evidence type="ECO:0000313" key="3">
    <source>
        <dbReference type="Proteomes" id="UP000054097"/>
    </source>
</evidence>
<evidence type="ECO:0000313" key="2">
    <source>
        <dbReference type="EMBL" id="KIM29487.1"/>
    </source>
</evidence>
<keyword evidence="3" id="KW-1185">Reference proteome</keyword>
<dbReference type="PROSITE" id="PS50234">
    <property type="entry name" value="VWFA"/>
    <property type="match status" value="1"/>
</dbReference>
<sequence length="217" mass="23842">MQLLRYDIVFIVDDSTSMEGALWEEARAALARLADMAARYDSDGIDIYFLNAPEVGRGLSAAEVNRLFERVQPEGITPTGEKLDELLSEYQVRLERAKAEAEAGHPSNLQQIKPINFLVITDGAPTDDPESVIVAAARRLDSGRFLLSQVGIQFVQIGDDPDATEALRVLDDDLAGKYGIRDIVDATPYSGGQLDAVKLTKILLGGINRREDRRVNV</sequence>
<reference evidence="3" key="2">
    <citation type="submission" date="2015-01" db="EMBL/GenBank/DDBJ databases">
        <title>Evolutionary Origins and Diversification of the Mycorrhizal Mutualists.</title>
        <authorList>
            <consortium name="DOE Joint Genome Institute"/>
            <consortium name="Mycorrhizal Genomics Consortium"/>
            <person name="Kohler A."/>
            <person name="Kuo A."/>
            <person name="Nagy L.G."/>
            <person name="Floudas D."/>
            <person name="Copeland A."/>
            <person name="Barry K.W."/>
            <person name="Cichocki N."/>
            <person name="Veneault-Fourrey C."/>
            <person name="LaButti K."/>
            <person name="Lindquist E.A."/>
            <person name="Lipzen A."/>
            <person name="Lundell T."/>
            <person name="Morin E."/>
            <person name="Murat C."/>
            <person name="Riley R."/>
            <person name="Ohm R."/>
            <person name="Sun H."/>
            <person name="Tunlid A."/>
            <person name="Henrissat B."/>
            <person name="Grigoriev I.V."/>
            <person name="Hibbett D.S."/>
            <person name="Martin F."/>
        </authorList>
    </citation>
    <scope>NUCLEOTIDE SEQUENCE [LARGE SCALE GENOMIC DNA]</scope>
    <source>
        <strain evidence="3">MAFF 305830</strain>
    </source>
</reference>
<protein>
    <recommendedName>
        <fullName evidence="1">VWFA domain-containing protein</fullName>
    </recommendedName>
</protein>
<organism evidence="2 3">
    <name type="scientific">Serendipita vermifera MAFF 305830</name>
    <dbReference type="NCBI Taxonomy" id="933852"/>
    <lineage>
        <taxon>Eukaryota</taxon>
        <taxon>Fungi</taxon>
        <taxon>Dikarya</taxon>
        <taxon>Basidiomycota</taxon>
        <taxon>Agaricomycotina</taxon>
        <taxon>Agaricomycetes</taxon>
        <taxon>Sebacinales</taxon>
        <taxon>Serendipitaceae</taxon>
        <taxon>Serendipita</taxon>
    </lineage>
</organism>
<dbReference type="SUPFAM" id="SSF53300">
    <property type="entry name" value="vWA-like"/>
    <property type="match status" value="1"/>
</dbReference>